<dbReference type="Pfam" id="PF13180">
    <property type="entry name" value="PDZ_2"/>
    <property type="match status" value="1"/>
</dbReference>
<dbReference type="InterPro" id="IPR001478">
    <property type="entry name" value="PDZ"/>
</dbReference>
<evidence type="ECO:0000256" key="14">
    <source>
        <dbReference type="PIRSR" id="PIRSR611782-1"/>
    </source>
</evidence>
<dbReference type="SUPFAM" id="SSF50156">
    <property type="entry name" value="PDZ domain-like"/>
    <property type="match status" value="2"/>
</dbReference>
<evidence type="ECO:0000256" key="3">
    <source>
        <dbReference type="ARBA" id="ARBA00010541"/>
    </source>
</evidence>
<feature type="active site" description="Charge relay system" evidence="14">
    <location>
        <position position="142"/>
    </location>
</feature>
<organism evidence="18 19">
    <name type="scientific">Methylobrevis albus</name>
    <dbReference type="NCBI Taxonomy" id="2793297"/>
    <lineage>
        <taxon>Bacteria</taxon>
        <taxon>Pseudomonadati</taxon>
        <taxon>Pseudomonadota</taxon>
        <taxon>Alphaproteobacteria</taxon>
        <taxon>Hyphomicrobiales</taxon>
        <taxon>Pleomorphomonadaceae</taxon>
        <taxon>Methylobrevis</taxon>
    </lineage>
</organism>
<feature type="binding site" evidence="15">
    <location>
        <begin position="244"/>
        <end position="246"/>
    </location>
    <ligand>
        <name>substrate</name>
    </ligand>
</feature>
<feature type="domain" description="PDZ" evidence="17">
    <location>
        <begin position="397"/>
        <end position="493"/>
    </location>
</feature>
<feature type="binding site" evidence="15">
    <location>
        <position position="172"/>
    </location>
    <ligand>
        <name>substrate</name>
    </ligand>
</feature>
<evidence type="ECO:0000256" key="10">
    <source>
        <dbReference type="ARBA" id="ARBA00022801"/>
    </source>
</evidence>
<feature type="active site" description="Charge relay system" evidence="14">
    <location>
        <position position="246"/>
    </location>
</feature>
<keyword evidence="12" id="KW-0346">Stress response</keyword>
<sequence>MQDRTSSPKAAAGKRGRVVAVAAALMLSAAIVAPSALPLMTSPAEAAIPGMDFSALAESVLPAVVNISTTQKVEQTNFVAPDLPQGTPFDEFFRQFRERQGQRFGRDGERPNEAPTRRGMPQTALGSGFIIDPAGYIVTNNHVVGDASDIKVILQDGRELVATLVGTDEKTDLALLKVESDTPLPHVTFAKADAIKVGKPVMAVGNPFGLGGTVTAGIVSARGRDIHSGPFDDYIQTDAAINKGNSGGPLFDMDGNVVGVNTAIYSPTGGSVGIGFAIPATLVEPVIAAIREHGSVERGWLGVAIQPLTDELAESLGLPGTEGALVANVTADSPAAKAGIEPGDVVTAVSGQPVKAFRDLARLVAAVPPGSDATLDVVRGGESRSIEVAVGLSPATEVAAAEEPQAARESYGLALGPVTPEVREELGLAAGKTGAVVMNVAPDSVAAEQGIQPGDLIVKVGRDPVTGPQDAVKALDAAKGQKRPVLVQVERDGNARFLALTAKAA</sequence>
<evidence type="ECO:0000313" key="19">
    <source>
        <dbReference type="Proteomes" id="UP000631694"/>
    </source>
</evidence>
<protein>
    <recommendedName>
        <fullName evidence="5">Probable periplasmic serine endoprotease DegP-like</fullName>
        <ecNumber evidence="4">3.4.21.107</ecNumber>
    </recommendedName>
    <alternativeName>
        <fullName evidence="13">Protease Do</fullName>
    </alternativeName>
</protein>
<dbReference type="FunFam" id="2.40.10.120:FF:000007">
    <property type="entry name" value="Periplasmic serine endoprotease DegP-like"/>
    <property type="match status" value="1"/>
</dbReference>
<evidence type="ECO:0000256" key="5">
    <source>
        <dbReference type="ARBA" id="ARBA00013958"/>
    </source>
</evidence>
<evidence type="ECO:0000256" key="1">
    <source>
        <dbReference type="ARBA" id="ARBA00001772"/>
    </source>
</evidence>
<dbReference type="SMART" id="SM00228">
    <property type="entry name" value="PDZ"/>
    <property type="match status" value="2"/>
</dbReference>
<feature type="binding site" evidence="15">
    <location>
        <position position="142"/>
    </location>
    <ligand>
        <name>substrate</name>
    </ligand>
</feature>
<evidence type="ECO:0000259" key="17">
    <source>
        <dbReference type="PROSITE" id="PS50106"/>
    </source>
</evidence>
<evidence type="ECO:0000256" key="13">
    <source>
        <dbReference type="ARBA" id="ARBA00032850"/>
    </source>
</evidence>
<proteinExistence type="inferred from homology"/>
<keyword evidence="10" id="KW-0378">Hydrolase</keyword>
<dbReference type="SUPFAM" id="SSF50494">
    <property type="entry name" value="Trypsin-like serine proteases"/>
    <property type="match status" value="1"/>
</dbReference>
<keyword evidence="9" id="KW-0574">Periplasm</keyword>
<dbReference type="Pfam" id="PF17820">
    <property type="entry name" value="PDZ_6"/>
    <property type="match status" value="1"/>
</dbReference>
<dbReference type="EC" id="3.4.21.107" evidence="4"/>
<keyword evidence="11" id="KW-0720">Serine protease</keyword>
<evidence type="ECO:0000256" key="15">
    <source>
        <dbReference type="PIRSR" id="PIRSR611782-2"/>
    </source>
</evidence>
<feature type="compositionally biased region" description="Basic and acidic residues" evidence="16">
    <location>
        <begin position="100"/>
        <end position="116"/>
    </location>
</feature>
<keyword evidence="19" id="KW-1185">Reference proteome</keyword>
<dbReference type="Gene3D" id="2.40.10.120">
    <property type="match status" value="1"/>
</dbReference>
<gene>
    <name evidence="18" type="ORF">I5731_07345</name>
</gene>
<feature type="domain" description="PDZ" evidence="17">
    <location>
        <begin position="286"/>
        <end position="355"/>
    </location>
</feature>
<dbReference type="InterPro" id="IPR041489">
    <property type="entry name" value="PDZ_6"/>
</dbReference>
<dbReference type="InterPro" id="IPR036034">
    <property type="entry name" value="PDZ_sf"/>
</dbReference>
<dbReference type="RefSeq" id="WP_197310722.1">
    <property type="nucleotide sequence ID" value="NZ_JADZLT010000049.1"/>
</dbReference>
<feature type="region of interest" description="Disordered" evidence="16">
    <location>
        <begin position="100"/>
        <end position="123"/>
    </location>
</feature>
<dbReference type="AlphaFoldDB" id="A0A931I2D7"/>
<evidence type="ECO:0000256" key="7">
    <source>
        <dbReference type="ARBA" id="ARBA00022729"/>
    </source>
</evidence>
<evidence type="ECO:0000256" key="12">
    <source>
        <dbReference type="ARBA" id="ARBA00023016"/>
    </source>
</evidence>
<dbReference type="CDD" id="cd10839">
    <property type="entry name" value="cpPDZ1_DegP-like"/>
    <property type="match status" value="1"/>
</dbReference>
<keyword evidence="8" id="KW-0677">Repeat</keyword>
<comment type="similarity">
    <text evidence="3">Belongs to the peptidase S1C family.</text>
</comment>
<dbReference type="NCBIfam" id="TIGR02037">
    <property type="entry name" value="degP_htrA_DO"/>
    <property type="match status" value="1"/>
</dbReference>
<keyword evidence="6" id="KW-0645">Protease</keyword>
<evidence type="ECO:0000313" key="18">
    <source>
        <dbReference type="EMBL" id="MBH0237628.1"/>
    </source>
</evidence>
<dbReference type="GO" id="GO:0004252">
    <property type="term" value="F:serine-type endopeptidase activity"/>
    <property type="evidence" value="ECO:0007669"/>
    <property type="project" value="InterPro"/>
</dbReference>
<dbReference type="EMBL" id="JADZLT010000049">
    <property type="protein sequence ID" value="MBH0237628.1"/>
    <property type="molecule type" value="Genomic_DNA"/>
</dbReference>
<comment type="catalytic activity">
    <reaction evidence="1">
        <text>Acts on substrates that are at least partially unfolded. The cleavage site P1 residue is normally between a pair of hydrophobic residues, such as Val-|-Val.</text>
        <dbReference type="EC" id="3.4.21.107"/>
    </reaction>
</comment>
<evidence type="ECO:0000256" key="9">
    <source>
        <dbReference type="ARBA" id="ARBA00022764"/>
    </source>
</evidence>
<evidence type="ECO:0000256" key="11">
    <source>
        <dbReference type="ARBA" id="ARBA00022825"/>
    </source>
</evidence>
<dbReference type="PANTHER" id="PTHR22939:SF130">
    <property type="entry name" value="PERIPLASMIC SERINE ENDOPROTEASE DEGP-LIKE-RELATED"/>
    <property type="match status" value="1"/>
</dbReference>
<dbReference type="InterPro" id="IPR001940">
    <property type="entry name" value="Peptidase_S1C"/>
</dbReference>
<accession>A0A931I2D7</accession>
<dbReference type="Pfam" id="PF13365">
    <property type="entry name" value="Trypsin_2"/>
    <property type="match status" value="1"/>
</dbReference>
<dbReference type="GO" id="GO:0042597">
    <property type="term" value="C:periplasmic space"/>
    <property type="evidence" value="ECO:0007669"/>
    <property type="project" value="UniProtKB-SubCell"/>
</dbReference>
<evidence type="ECO:0000256" key="2">
    <source>
        <dbReference type="ARBA" id="ARBA00004418"/>
    </source>
</evidence>
<keyword evidence="7" id="KW-0732">Signal</keyword>
<dbReference type="PRINTS" id="PR00834">
    <property type="entry name" value="PROTEASES2C"/>
</dbReference>
<comment type="caution">
    <text evidence="18">The sequence shown here is derived from an EMBL/GenBank/DDBJ whole genome shotgun (WGS) entry which is preliminary data.</text>
</comment>
<dbReference type="GO" id="GO:0006508">
    <property type="term" value="P:proteolysis"/>
    <property type="evidence" value="ECO:0007669"/>
    <property type="project" value="UniProtKB-KW"/>
</dbReference>
<dbReference type="Proteomes" id="UP000631694">
    <property type="component" value="Unassembled WGS sequence"/>
</dbReference>
<feature type="active site" description="Charge relay system" evidence="14">
    <location>
        <position position="172"/>
    </location>
</feature>
<dbReference type="PANTHER" id="PTHR22939">
    <property type="entry name" value="SERINE PROTEASE FAMILY S1C HTRA-RELATED"/>
    <property type="match status" value="1"/>
</dbReference>
<dbReference type="PROSITE" id="PS50106">
    <property type="entry name" value="PDZ"/>
    <property type="match status" value="2"/>
</dbReference>
<dbReference type="InterPro" id="IPR009003">
    <property type="entry name" value="Peptidase_S1_PA"/>
</dbReference>
<evidence type="ECO:0000256" key="6">
    <source>
        <dbReference type="ARBA" id="ARBA00022670"/>
    </source>
</evidence>
<evidence type="ECO:0000256" key="8">
    <source>
        <dbReference type="ARBA" id="ARBA00022737"/>
    </source>
</evidence>
<dbReference type="Gene3D" id="2.30.42.10">
    <property type="match status" value="2"/>
</dbReference>
<reference evidence="18" key="1">
    <citation type="submission" date="2020-12" db="EMBL/GenBank/DDBJ databases">
        <title>Methylobrevis albus sp. nov., isolated from fresh water lack sediment.</title>
        <authorList>
            <person name="Zou Q."/>
        </authorList>
    </citation>
    <scope>NUCLEOTIDE SEQUENCE</scope>
    <source>
        <strain evidence="18">L22</strain>
    </source>
</reference>
<evidence type="ECO:0000256" key="4">
    <source>
        <dbReference type="ARBA" id="ARBA00013035"/>
    </source>
</evidence>
<dbReference type="InterPro" id="IPR011782">
    <property type="entry name" value="Pept_S1C_Do"/>
</dbReference>
<evidence type="ECO:0000256" key="16">
    <source>
        <dbReference type="SAM" id="MobiDB-lite"/>
    </source>
</evidence>
<name>A0A931I2D7_9HYPH</name>
<comment type="subcellular location">
    <subcellularLocation>
        <location evidence="2">Periplasm</location>
    </subcellularLocation>
</comment>